<protein>
    <recommendedName>
        <fullName evidence="6">Phosphodiesterase</fullName>
        <ecNumber evidence="6">3.1.4.-</ecNumber>
    </recommendedName>
</protein>
<dbReference type="Gene3D" id="1.10.1300.10">
    <property type="entry name" value="3'5'-cyclic nucleotide phosphodiesterase, catalytic domain"/>
    <property type="match status" value="1"/>
</dbReference>
<evidence type="ECO:0000256" key="3">
    <source>
        <dbReference type="PIRSR" id="PIRSR623088-1"/>
    </source>
</evidence>
<dbReference type="InterPro" id="IPR002073">
    <property type="entry name" value="PDEase_catalytic_dom"/>
</dbReference>
<feature type="transmembrane region" description="Helical" evidence="8">
    <location>
        <begin position="97"/>
        <end position="118"/>
    </location>
</feature>
<feature type="binding site" evidence="5">
    <location>
        <position position="564"/>
    </location>
    <ligand>
        <name>Zn(2+)</name>
        <dbReference type="ChEBI" id="CHEBI:29105"/>
        <label>1</label>
    </ligand>
</feature>
<organism evidence="10 11">
    <name type="scientific">Plasmodium ovale</name>
    <name type="common">malaria parasite P. ovale</name>
    <dbReference type="NCBI Taxonomy" id="36330"/>
    <lineage>
        <taxon>Eukaryota</taxon>
        <taxon>Sar</taxon>
        <taxon>Alveolata</taxon>
        <taxon>Apicomplexa</taxon>
        <taxon>Aconoidasida</taxon>
        <taxon>Haemosporida</taxon>
        <taxon>Plasmodiidae</taxon>
        <taxon>Plasmodium</taxon>
        <taxon>Plasmodium (Plasmodium)</taxon>
    </lineage>
</organism>
<comment type="cofactor">
    <cofactor evidence="6">
        <name>a divalent metal cation</name>
        <dbReference type="ChEBI" id="CHEBI:60240"/>
    </cofactor>
    <text evidence="6">Binds 2 divalent metal cations per subunit. Site 1 may preferentially bind zinc ions, while site 2 has a preference for magnesium and/or manganese ions.</text>
</comment>
<name>A0A1C3L4V9_PLAOA</name>
<reference evidence="10 11" key="1">
    <citation type="submission" date="2016-06" db="EMBL/GenBank/DDBJ databases">
        <authorList>
            <consortium name="Pathogen Informatics"/>
        </authorList>
    </citation>
    <scope>NUCLEOTIDE SEQUENCE [LARGE SCALE GENOMIC DNA]</scope>
    <source>
        <strain evidence="10">PowCR01</strain>
    </source>
</reference>
<accession>A0A1C3L4V9</accession>
<dbReference type="EMBL" id="LT594518">
    <property type="protein sequence ID" value="SBT82377.1"/>
    <property type="molecule type" value="Genomic_DNA"/>
</dbReference>
<dbReference type="GO" id="GO:0046872">
    <property type="term" value="F:metal ion binding"/>
    <property type="evidence" value="ECO:0007669"/>
    <property type="project" value="UniProtKB-KW"/>
</dbReference>
<dbReference type="VEuPathDB" id="PlasmoDB:PocGH01_14029600"/>
<keyword evidence="8" id="KW-1133">Transmembrane helix</keyword>
<feature type="binding site" evidence="5">
    <location>
        <position position="565"/>
    </location>
    <ligand>
        <name>Zn(2+)</name>
        <dbReference type="ChEBI" id="CHEBI:29105"/>
        <label>2</label>
    </ligand>
</feature>
<keyword evidence="2 6" id="KW-0378">Hydrolase</keyword>
<dbReference type="PROSITE" id="PS51845">
    <property type="entry name" value="PDEASE_I_2"/>
    <property type="match status" value="1"/>
</dbReference>
<feature type="transmembrane region" description="Helical" evidence="8">
    <location>
        <begin position="202"/>
        <end position="222"/>
    </location>
</feature>
<evidence type="ECO:0000313" key="11">
    <source>
        <dbReference type="Proteomes" id="UP000243200"/>
    </source>
</evidence>
<feature type="binding site" evidence="4">
    <location>
        <begin position="524"/>
        <end position="528"/>
    </location>
    <ligand>
        <name>AMP</name>
        <dbReference type="ChEBI" id="CHEBI:456215"/>
    </ligand>
</feature>
<evidence type="ECO:0000256" key="5">
    <source>
        <dbReference type="PIRSR" id="PIRSR623088-3"/>
    </source>
</evidence>
<dbReference type="GO" id="GO:0007165">
    <property type="term" value="P:signal transduction"/>
    <property type="evidence" value="ECO:0007669"/>
    <property type="project" value="InterPro"/>
</dbReference>
<evidence type="ECO:0000256" key="4">
    <source>
        <dbReference type="PIRSR" id="PIRSR623088-2"/>
    </source>
</evidence>
<evidence type="ECO:0000256" key="2">
    <source>
        <dbReference type="ARBA" id="ARBA00022801"/>
    </source>
</evidence>
<evidence type="ECO:0000256" key="8">
    <source>
        <dbReference type="SAM" id="Phobius"/>
    </source>
</evidence>
<keyword evidence="1 5" id="KW-0479">Metal-binding</keyword>
<dbReference type="InterPro" id="IPR023174">
    <property type="entry name" value="PDEase_CS"/>
</dbReference>
<keyword evidence="8" id="KW-0472">Membrane</keyword>
<evidence type="ECO:0000256" key="6">
    <source>
        <dbReference type="RuleBase" id="RU363067"/>
    </source>
</evidence>
<dbReference type="PRINTS" id="PR00387">
    <property type="entry name" value="PDIESTERASE1"/>
</dbReference>
<dbReference type="EC" id="3.1.4.-" evidence="6"/>
<dbReference type="AlphaFoldDB" id="A0A1C3L4V9"/>
<dbReference type="OrthoDB" id="342865at2759"/>
<dbReference type="Proteomes" id="UP000243200">
    <property type="component" value="Chromosome 14"/>
</dbReference>
<feature type="region of interest" description="Disordered" evidence="7">
    <location>
        <begin position="362"/>
        <end position="417"/>
    </location>
</feature>
<evidence type="ECO:0000256" key="7">
    <source>
        <dbReference type="SAM" id="MobiDB-lite"/>
    </source>
</evidence>
<dbReference type="SMART" id="SM00471">
    <property type="entry name" value="HDc"/>
    <property type="match status" value="1"/>
</dbReference>
<feature type="compositionally biased region" description="Acidic residues" evidence="7">
    <location>
        <begin position="374"/>
        <end position="398"/>
    </location>
</feature>
<evidence type="ECO:0000313" key="10">
    <source>
        <dbReference type="EMBL" id="SBT82377.1"/>
    </source>
</evidence>
<feature type="transmembrane region" description="Helical" evidence="8">
    <location>
        <begin position="234"/>
        <end position="253"/>
    </location>
</feature>
<dbReference type="GO" id="GO:0004114">
    <property type="term" value="F:3',5'-cyclic-nucleotide phosphodiesterase activity"/>
    <property type="evidence" value="ECO:0007669"/>
    <property type="project" value="InterPro"/>
</dbReference>
<dbReference type="InterPro" id="IPR036971">
    <property type="entry name" value="PDEase_catalytic_dom_sf"/>
</dbReference>
<proteinExistence type="inferred from homology"/>
<feature type="binding site" evidence="4">
    <location>
        <position position="674"/>
    </location>
    <ligand>
        <name>AMP</name>
        <dbReference type="ChEBI" id="CHEBI:456215"/>
    </ligand>
</feature>
<dbReference type="SUPFAM" id="SSF109604">
    <property type="entry name" value="HD-domain/PDEase-like"/>
    <property type="match status" value="1"/>
</dbReference>
<comment type="similarity">
    <text evidence="6">Belongs to the cyclic nucleotide phosphodiesterase family.</text>
</comment>
<dbReference type="Pfam" id="PF00233">
    <property type="entry name" value="PDEase_I"/>
    <property type="match status" value="1"/>
</dbReference>
<feature type="transmembrane region" description="Helical" evidence="8">
    <location>
        <begin position="175"/>
        <end position="195"/>
    </location>
</feature>
<dbReference type="InterPro" id="IPR003607">
    <property type="entry name" value="HD/PDEase_dom"/>
</dbReference>
<dbReference type="InterPro" id="IPR023088">
    <property type="entry name" value="PDEase"/>
</dbReference>
<feature type="transmembrane region" description="Helical" evidence="8">
    <location>
        <begin position="62"/>
        <end position="85"/>
    </location>
</feature>
<dbReference type="PROSITE" id="PS00126">
    <property type="entry name" value="PDEASE_I_1"/>
    <property type="match status" value="1"/>
</dbReference>
<feature type="active site" description="Proton donor" evidence="3">
    <location>
        <position position="524"/>
    </location>
</feature>
<evidence type="ECO:0000256" key="1">
    <source>
        <dbReference type="ARBA" id="ARBA00022723"/>
    </source>
</evidence>
<sequence>MVDNNKEKYGKNDAIKKAFSLFSFPSNEEERVINFWPLKFKDKEEESTYIIKLCDNIYKKKIVILISHLSSLLLMYSICLIVGSINDLFSVLRLTFIYIHIFAVLNVILTTVLHYTHYVEKLKTFRGKLFILYIIFVFVLWCSWLFILFNDVKDHLPTVVNVNNFLYATYTHNKINIVLCFFAYLPVFYLITIIPCRICYSCAFDVLFFIMKVAIFSVYYLITVKNYILTDNLFMIASALVGSIFIFVIRYIIEIQRRLAFHNWNRQTKQILRLKINLKEEKERLSVTNIEEIYNLINDSIGNYYCEGEQQREKNFSIVNNLEKILNILKEDNLFSPDLKTINKKNYNHIYGYMMGIKKNKQRSNVKAASREEGVEDGVEDGAQEGGDDDGEGGDEYAGESKEESQSESIIESMSEVRSRGKLEVHYTGTLKEKDAKDMCSHFDINMVCKKDKKEKMSKDLEGTDVDIWNTKFLDRGTPNYDLFIKIGKTLLNKYYTSNQGIPNETLYSLLYEMKKGYNNVPYHNCIHAAMVTQHSSILINSLDTANILRDNEMAAFLLAALGHDIGHFGRTNIYLKNCSNFLSIIYNDKSILENYHCSYLFRILFKEENNIFKKESSKTILNLRQQIIEVILATDMSKHIKILAQFRIKAIKIKSYIEKNIILCLKMIIKAADLSHNCVDWSEHYLWVKRLINEFYYEGDEQLEKGYELNPLFDRNSHNNFIQIQRTFLKELVYPLIISLKTLDRSSITQLMMDKVKRNYSKWTKIEKNDTKKKKYLRELLNNIPDWWKTSYEPNLAIYQMQRCT</sequence>
<feature type="binding site" evidence="4">
    <location>
        <position position="565"/>
    </location>
    <ligand>
        <name>AMP</name>
        <dbReference type="ChEBI" id="CHEBI:456215"/>
    </ligand>
</feature>
<gene>
    <name evidence="10" type="primary">PowCR01_140023900</name>
    <name evidence="10" type="ORF">POWCR01_140023900</name>
</gene>
<evidence type="ECO:0000259" key="9">
    <source>
        <dbReference type="PROSITE" id="PS51845"/>
    </source>
</evidence>
<keyword evidence="8" id="KW-0812">Transmembrane</keyword>
<feature type="binding site" evidence="4">
    <location>
        <position position="726"/>
    </location>
    <ligand>
        <name>AMP</name>
        <dbReference type="ChEBI" id="CHEBI:456215"/>
    </ligand>
</feature>
<feature type="transmembrane region" description="Helical" evidence="8">
    <location>
        <begin position="130"/>
        <end position="149"/>
    </location>
</feature>
<dbReference type="CDD" id="cd00077">
    <property type="entry name" value="HDc"/>
    <property type="match status" value="1"/>
</dbReference>
<feature type="binding site" evidence="5">
    <location>
        <position position="674"/>
    </location>
    <ligand>
        <name>Zn(2+)</name>
        <dbReference type="ChEBI" id="CHEBI:29105"/>
        <label>1</label>
    </ligand>
</feature>
<dbReference type="PANTHER" id="PTHR11347">
    <property type="entry name" value="CYCLIC NUCLEOTIDE PHOSPHODIESTERASE"/>
    <property type="match status" value="1"/>
</dbReference>
<feature type="binding site" evidence="5">
    <location>
        <position position="565"/>
    </location>
    <ligand>
        <name>Zn(2+)</name>
        <dbReference type="ChEBI" id="CHEBI:29105"/>
        <label>1</label>
    </ligand>
</feature>
<feature type="binding site" evidence="5">
    <location>
        <position position="528"/>
    </location>
    <ligand>
        <name>Zn(2+)</name>
        <dbReference type="ChEBI" id="CHEBI:29105"/>
        <label>1</label>
    </ligand>
</feature>
<feature type="domain" description="PDEase" evidence="9">
    <location>
        <begin position="428"/>
        <end position="771"/>
    </location>
</feature>
<dbReference type="VEuPathDB" id="PlasmoDB:POWCR01_140023900"/>